<feature type="transmembrane region" description="Helical" evidence="1">
    <location>
        <begin position="216"/>
        <end position="236"/>
    </location>
</feature>
<reference evidence="4" key="1">
    <citation type="journal article" date="2019" name="Int. J. Syst. Evol. Microbiol.">
        <title>The Global Catalogue of Microorganisms (GCM) 10K type strain sequencing project: providing services to taxonomists for standard genome sequencing and annotation.</title>
        <authorList>
            <consortium name="The Broad Institute Genomics Platform"/>
            <consortium name="The Broad Institute Genome Sequencing Center for Infectious Disease"/>
            <person name="Wu L."/>
            <person name="Ma J."/>
        </authorList>
    </citation>
    <scope>NUCLEOTIDE SEQUENCE [LARGE SCALE GENOMIC DNA]</scope>
    <source>
        <strain evidence="4">NBRC 112502</strain>
    </source>
</reference>
<evidence type="ECO:0000256" key="1">
    <source>
        <dbReference type="SAM" id="Phobius"/>
    </source>
</evidence>
<feature type="domain" description="NERD" evidence="2">
    <location>
        <begin position="38"/>
        <end position="153"/>
    </location>
</feature>
<evidence type="ECO:0000313" key="4">
    <source>
        <dbReference type="Proteomes" id="UP001156641"/>
    </source>
</evidence>
<comment type="caution">
    <text evidence="3">The sequence shown here is derived from an EMBL/GenBank/DDBJ whole genome shotgun (WGS) entry which is preliminary data.</text>
</comment>
<organism evidence="3 4">
    <name type="scientific">Acidocella aquatica</name>
    <dbReference type="NCBI Taxonomy" id="1922313"/>
    <lineage>
        <taxon>Bacteria</taxon>
        <taxon>Pseudomonadati</taxon>
        <taxon>Pseudomonadota</taxon>
        <taxon>Alphaproteobacteria</taxon>
        <taxon>Acetobacterales</taxon>
        <taxon>Acidocellaceae</taxon>
        <taxon>Acidocella</taxon>
    </lineage>
</organism>
<dbReference type="Proteomes" id="UP001156641">
    <property type="component" value="Unassembled WGS sequence"/>
</dbReference>
<evidence type="ECO:0000313" key="3">
    <source>
        <dbReference type="EMBL" id="GLR65333.1"/>
    </source>
</evidence>
<dbReference type="Pfam" id="PF08378">
    <property type="entry name" value="NERD"/>
    <property type="match status" value="1"/>
</dbReference>
<dbReference type="SUPFAM" id="SSF52980">
    <property type="entry name" value="Restriction endonuclease-like"/>
    <property type="match status" value="1"/>
</dbReference>
<keyword evidence="1" id="KW-0812">Transmembrane</keyword>
<gene>
    <name evidence="3" type="ORF">GCM10010909_00100</name>
</gene>
<proteinExistence type="predicted"/>
<keyword evidence="1" id="KW-0472">Membrane</keyword>
<feature type="transmembrane region" description="Helical" evidence="1">
    <location>
        <begin position="6"/>
        <end position="24"/>
    </location>
</feature>
<evidence type="ECO:0000259" key="2">
    <source>
        <dbReference type="PROSITE" id="PS50965"/>
    </source>
</evidence>
<dbReference type="InterPro" id="IPR011528">
    <property type="entry name" value="NERD"/>
</dbReference>
<keyword evidence="1" id="KW-1133">Transmembrane helix</keyword>
<keyword evidence="4" id="KW-1185">Reference proteome</keyword>
<dbReference type="EMBL" id="BSOS01000001">
    <property type="protein sequence ID" value="GLR65333.1"/>
    <property type="molecule type" value="Genomic_DNA"/>
</dbReference>
<sequence length="238" mass="26055">MHDIPILAGCFISYLICSGGALWFGRAKKHVEDRALRHGASGEKRVARLLDKAGYTVLTDLIVQHGGGTHQIDHVVCGKDRLFVIETKTWHGEIEGRAGGQTWTLRRPRSRGAITVYNPLFQNQTHAEVISAMTGVPVTPLVVSAGFLTVPPELVARVLALPGLPAHLGPPGAPTGRIERAFRELTRRKAAWGQKTLAVRHIRWMRTGRRFDPVRALWVGSAVSLVCAAFTVQRLLSG</sequence>
<accession>A0ABQ6A161</accession>
<name>A0ABQ6A161_9PROT</name>
<protein>
    <recommendedName>
        <fullName evidence="2">NERD domain-containing protein</fullName>
    </recommendedName>
</protein>
<dbReference type="PROSITE" id="PS50965">
    <property type="entry name" value="NERD"/>
    <property type="match status" value="1"/>
</dbReference>
<dbReference type="RefSeq" id="WP_284255829.1">
    <property type="nucleotide sequence ID" value="NZ_BSOS01000001.1"/>
</dbReference>
<dbReference type="InterPro" id="IPR011335">
    <property type="entry name" value="Restrct_endonuc-II-like"/>
</dbReference>